<dbReference type="Gene3D" id="1.10.10.10">
    <property type="entry name" value="Winged helix-like DNA-binding domain superfamily/Winged helix DNA-binding domain"/>
    <property type="match status" value="1"/>
</dbReference>
<dbReference type="Proteomes" id="UP000603457">
    <property type="component" value="Unassembled WGS sequence"/>
</dbReference>
<organism evidence="1 2">
    <name type="scientific">Nostoc spongiaeforme FACHB-130</name>
    <dbReference type="NCBI Taxonomy" id="1357510"/>
    <lineage>
        <taxon>Bacteria</taxon>
        <taxon>Bacillati</taxon>
        <taxon>Cyanobacteriota</taxon>
        <taxon>Cyanophyceae</taxon>
        <taxon>Nostocales</taxon>
        <taxon>Nostocaceae</taxon>
        <taxon>Nostoc</taxon>
    </lineage>
</organism>
<keyword evidence="2" id="KW-1185">Reference proteome</keyword>
<proteinExistence type="predicted"/>
<gene>
    <name evidence="1" type="ORF">H6G74_14475</name>
</gene>
<sequence length="127" mass="14613">MSLQELKEEACKLPVSDRLALISAVIQSLQDTPQMDNWQYLVTRPHAWRKQLYIKGRKLLASTVWQDMIANQMSPEQAAENWDLPISAIYEVISYCESHQELLKLETDEERHRLEAKGVSLESTNAA</sequence>
<protein>
    <recommendedName>
        <fullName evidence="3">DUF433 domain-containing protein</fullName>
    </recommendedName>
</protein>
<evidence type="ECO:0008006" key="3">
    <source>
        <dbReference type="Google" id="ProtNLM"/>
    </source>
</evidence>
<accession>A0ABR8FYT2</accession>
<dbReference type="RefSeq" id="WP_190968309.1">
    <property type="nucleotide sequence ID" value="NZ_JACJTB010000016.1"/>
</dbReference>
<dbReference type="EMBL" id="JACJTB010000016">
    <property type="protein sequence ID" value="MBD2595525.1"/>
    <property type="molecule type" value="Genomic_DNA"/>
</dbReference>
<reference evidence="1 2" key="1">
    <citation type="journal article" date="2020" name="ISME J.">
        <title>Comparative genomics reveals insights into cyanobacterial evolution and habitat adaptation.</title>
        <authorList>
            <person name="Chen M.Y."/>
            <person name="Teng W.K."/>
            <person name="Zhao L."/>
            <person name="Hu C.X."/>
            <person name="Zhou Y.K."/>
            <person name="Han B.P."/>
            <person name="Song L.R."/>
            <person name="Shu W.S."/>
        </authorList>
    </citation>
    <scope>NUCLEOTIDE SEQUENCE [LARGE SCALE GENOMIC DNA]</scope>
    <source>
        <strain evidence="1 2">FACHB-130</strain>
    </source>
</reference>
<dbReference type="InterPro" id="IPR036388">
    <property type="entry name" value="WH-like_DNA-bd_sf"/>
</dbReference>
<name>A0ABR8FYT2_9NOSO</name>
<evidence type="ECO:0000313" key="2">
    <source>
        <dbReference type="Proteomes" id="UP000603457"/>
    </source>
</evidence>
<evidence type="ECO:0000313" key="1">
    <source>
        <dbReference type="EMBL" id="MBD2595525.1"/>
    </source>
</evidence>
<comment type="caution">
    <text evidence="1">The sequence shown here is derived from an EMBL/GenBank/DDBJ whole genome shotgun (WGS) entry which is preliminary data.</text>
</comment>